<gene>
    <name evidence="1" type="ORF">OCTVUL_1B005599</name>
</gene>
<name>A0AA36F1X8_OCTVU</name>
<evidence type="ECO:0000313" key="2">
    <source>
        <dbReference type="Proteomes" id="UP001162480"/>
    </source>
</evidence>
<proteinExistence type="predicted"/>
<evidence type="ECO:0000313" key="1">
    <source>
        <dbReference type="EMBL" id="CAI9722631.1"/>
    </source>
</evidence>
<organism evidence="1 2">
    <name type="scientific">Octopus vulgaris</name>
    <name type="common">Common octopus</name>
    <dbReference type="NCBI Taxonomy" id="6645"/>
    <lineage>
        <taxon>Eukaryota</taxon>
        <taxon>Metazoa</taxon>
        <taxon>Spiralia</taxon>
        <taxon>Lophotrochozoa</taxon>
        <taxon>Mollusca</taxon>
        <taxon>Cephalopoda</taxon>
        <taxon>Coleoidea</taxon>
        <taxon>Octopodiformes</taxon>
        <taxon>Octopoda</taxon>
        <taxon>Incirrata</taxon>
        <taxon>Octopodidae</taxon>
        <taxon>Octopus</taxon>
    </lineage>
</organism>
<keyword evidence="2" id="KW-1185">Reference proteome</keyword>
<reference evidence="1" key="1">
    <citation type="submission" date="2023-08" db="EMBL/GenBank/DDBJ databases">
        <authorList>
            <person name="Alioto T."/>
            <person name="Alioto T."/>
            <person name="Gomez Garrido J."/>
        </authorList>
    </citation>
    <scope>NUCLEOTIDE SEQUENCE</scope>
</reference>
<dbReference type="Proteomes" id="UP001162480">
    <property type="component" value="Chromosome 5"/>
</dbReference>
<dbReference type="AlphaFoldDB" id="A0AA36F1X8"/>
<sequence>MKKMLTENIFSGIELDEFWWEFGGYVFLLEVKKIDLAQDFICKSNICNGDNLQNCEENNTSYHIDFLNKTSELRKKRTFKFFLRTQES</sequence>
<protein>
    <submittedName>
        <fullName evidence="1">Uncharacterized protein</fullName>
    </submittedName>
</protein>
<accession>A0AA36F1X8</accession>
<dbReference type="EMBL" id="OX597818">
    <property type="protein sequence ID" value="CAI9722631.1"/>
    <property type="molecule type" value="Genomic_DNA"/>
</dbReference>